<keyword evidence="13" id="KW-1185">Reference proteome</keyword>
<comment type="catalytic activity">
    <reaction evidence="8">
        <text>beta-D-glucose 1-phosphate = beta-D-glucose 6-phosphate</text>
        <dbReference type="Rhea" id="RHEA:20113"/>
        <dbReference type="ChEBI" id="CHEBI:57684"/>
        <dbReference type="ChEBI" id="CHEBI:58247"/>
        <dbReference type="EC" id="5.4.2.6"/>
    </reaction>
</comment>
<dbReference type="NCBIfam" id="TIGR01509">
    <property type="entry name" value="HAD-SF-IA-v3"/>
    <property type="match status" value="1"/>
</dbReference>
<dbReference type="InterPro" id="IPR051600">
    <property type="entry name" value="Beta-PGM-like"/>
</dbReference>
<dbReference type="SFLD" id="SFLDG01129">
    <property type="entry name" value="C1.5:_HAD__Beta-PGM__Phosphata"/>
    <property type="match status" value="1"/>
</dbReference>
<evidence type="ECO:0000256" key="3">
    <source>
        <dbReference type="ARBA" id="ARBA00022553"/>
    </source>
</evidence>
<evidence type="ECO:0000256" key="5">
    <source>
        <dbReference type="ARBA" id="ARBA00022842"/>
    </source>
</evidence>
<name>A0A7C9HG15_9MICO</name>
<evidence type="ECO:0000256" key="4">
    <source>
        <dbReference type="ARBA" id="ARBA00022723"/>
    </source>
</evidence>
<evidence type="ECO:0000256" key="8">
    <source>
        <dbReference type="ARBA" id="ARBA00044926"/>
    </source>
</evidence>
<keyword evidence="4" id="KW-0479">Metal-binding</keyword>
<dbReference type="GO" id="GO:0046872">
    <property type="term" value="F:metal ion binding"/>
    <property type="evidence" value="ECO:0007669"/>
    <property type="project" value="UniProtKB-KW"/>
</dbReference>
<evidence type="ECO:0000256" key="7">
    <source>
        <dbReference type="ARBA" id="ARBA00023277"/>
    </source>
</evidence>
<sequence>MPRAAPARAAARRGPGGRRGALASAQNHRHISRRRRRGHTLAPRHRRPTHPRLKGSPVTHPRDAHAPVDPHDVDLGGIRGWLFDLDGVLTPTAIVHMHAWARLFAPFLEAQGAEPYRDADYFAYIDGKPRYDGVRSLLESRGIRLPEGAVSDAPTEETVHGLGNRKNEAFNATLAEEGVEPYPASVALLDAIERAGGDVAVVSSSKNAPAVLEAAGLAERFEVVVDGAVAAREGIVGKPAPDMFERAAELLGLAPEECAVIEDAESGVKAGASGPFALVVGVDRGVGRQALTELGADVIVDELDELIPALERAGETSAIVNDAADPQTPTAAAAAVPEEEDRA</sequence>
<evidence type="ECO:0000256" key="6">
    <source>
        <dbReference type="ARBA" id="ARBA00023235"/>
    </source>
</evidence>
<evidence type="ECO:0000256" key="1">
    <source>
        <dbReference type="ARBA" id="ARBA00001946"/>
    </source>
</evidence>
<dbReference type="InterPro" id="IPR006439">
    <property type="entry name" value="HAD-SF_hydro_IA"/>
</dbReference>
<reference evidence="12 13" key="1">
    <citation type="submission" date="2019-11" db="EMBL/GenBank/DDBJ databases">
        <title>Agromyces kandeliae sp. nov., isolated from mangrove soil.</title>
        <authorList>
            <person name="Wang R."/>
        </authorList>
    </citation>
    <scope>NUCLEOTIDE SEQUENCE [LARGE SCALE GENOMIC DNA]</scope>
    <source>
        <strain evidence="12 13">JCM 11431</strain>
    </source>
</reference>
<dbReference type="Gene3D" id="1.10.150.240">
    <property type="entry name" value="Putative phosphatase, domain 2"/>
    <property type="match status" value="1"/>
</dbReference>
<dbReference type="AlphaFoldDB" id="A0A7C9HG15"/>
<dbReference type="InterPro" id="IPR010976">
    <property type="entry name" value="B-phosphoglucomutase_hydrolase"/>
</dbReference>
<dbReference type="OrthoDB" id="9797743at2"/>
<dbReference type="SUPFAM" id="SSF56784">
    <property type="entry name" value="HAD-like"/>
    <property type="match status" value="1"/>
</dbReference>
<evidence type="ECO:0000256" key="9">
    <source>
        <dbReference type="ARBA" id="ARBA00044968"/>
    </source>
</evidence>
<keyword evidence="6" id="KW-0413">Isomerase</keyword>
<comment type="similarity">
    <text evidence="2">Belongs to the HAD-like hydrolase superfamily. CbbY/CbbZ/Gph/YieH family.</text>
</comment>
<evidence type="ECO:0000313" key="13">
    <source>
        <dbReference type="Proteomes" id="UP000480122"/>
    </source>
</evidence>
<feature type="compositionally biased region" description="Low complexity" evidence="11">
    <location>
        <begin position="1"/>
        <end position="13"/>
    </location>
</feature>
<dbReference type="GO" id="GO:0008801">
    <property type="term" value="F:beta-phosphoglucomutase activity"/>
    <property type="evidence" value="ECO:0007669"/>
    <property type="project" value="UniProtKB-EC"/>
</dbReference>
<evidence type="ECO:0000256" key="11">
    <source>
        <dbReference type="SAM" id="MobiDB-lite"/>
    </source>
</evidence>
<dbReference type="InterPro" id="IPR036412">
    <property type="entry name" value="HAD-like_sf"/>
</dbReference>
<dbReference type="InterPro" id="IPR023214">
    <property type="entry name" value="HAD_sf"/>
</dbReference>
<comment type="cofactor">
    <cofactor evidence="1">
        <name>Mg(2+)</name>
        <dbReference type="ChEBI" id="CHEBI:18420"/>
    </cofactor>
</comment>
<keyword evidence="12" id="KW-0378">Hydrolase</keyword>
<dbReference type="PANTHER" id="PTHR46193">
    <property type="entry name" value="6-PHOSPHOGLUCONATE PHOSPHATASE"/>
    <property type="match status" value="1"/>
</dbReference>
<feature type="region of interest" description="Disordered" evidence="11">
    <location>
        <begin position="1"/>
        <end position="71"/>
    </location>
</feature>
<dbReference type="EC" id="5.4.2.6" evidence="9"/>
<dbReference type="NCBIfam" id="TIGR02009">
    <property type="entry name" value="PGMB-YQAB-SF"/>
    <property type="match status" value="1"/>
</dbReference>
<organism evidence="12 13">
    <name type="scientific">Agromyces luteolus</name>
    <dbReference type="NCBI Taxonomy" id="88373"/>
    <lineage>
        <taxon>Bacteria</taxon>
        <taxon>Bacillati</taxon>
        <taxon>Actinomycetota</taxon>
        <taxon>Actinomycetes</taxon>
        <taxon>Micrococcales</taxon>
        <taxon>Microbacteriaceae</taxon>
        <taxon>Agromyces</taxon>
    </lineage>
</organism>
<comment type="caution">
    <text evidence="12">The sequence shown here is derived from an EMBL/GenBank/DDBJ whole genome shotgun (WGS) entry which is preliminary data.</text>
</comment>
<dbReference type="Gene3D" id="3.40.50.1000">
    <property type="entry name" value="HAD superfamily/HAD-like"/>
    <property type="match status" value="1"/>
</dbReference>
<dbReference type="Pfam" id="PF00702">
    <property type="entry name" value="Hydrolase"/>
    <property type="match status" value="1"/>
</dbReference>
<dbReference type="InterPro" id="IPR023198">
    <property type="entry name" value="PGP-like_dom2"/>
</dbReference>
<feature type="compositionally biased region" description="Basic residues" evidence="11">
    <location>
        <begin position="27"/>
        <end position="53"/>
    </location>
</feature>
<dbReference type="PRINTS" id="PR00413">
    <property type="entry name" value="HADHALOGNASE"/>
</dbReference>
<accession>A0A7C9HG15</accession>
<evidence type="ECO:0000313" key="12">
    <source>
        <dbReference type="EMBL" id="MUN05863.1"/>
    </source>
</evidence>
<dbReference type="GO" id="GO:0016787">
    <property type="term" value="F:hydrolase activity"/>
    <property type="evidence" value="ECO:0007669"/>
    <property type="project" value="UniProtKB-KW"/>
</dbReference>
<feature type="compositionally biased region" description="Basic and acidic residues" evidence="11">
    <location>
        <begin position="60"/>
        <end position="71"/>
    </location>
</feature>
<dbReference type="Proteomes" id="UP000480122">
    <property type="component" value="Unassembled WGS sequence"/>
</dbReference>
<evidence type="ECO:0000256" key="10">
    <source>
        <dbReference type="ARBA" id="ARBA00044991"/>
    </source>
</evidence>
<keyword evidence="5" id="KW-0460">Magnesium</keyword>
<keyword evidence="7" id="KW-0119">Carbohydrate metabolism</keyword>
<gene>
    <name evidence="12" type="ORF">GLX25_01860</name>
</gene>
<dbReference type="EMBL" id="WODA01000002">
    <property type="protein sequence ID" value="MUN05863.1"/>
    <property type="molecule type" value="Genomic_DNA"/>
</dbReference>
<keyword evidence="3" id="KW-0597">Phosphoprotein</keyword>
<feature type="compositionally biased region" description="Low complexity" evidence="11">
    <location>
        <begin position="322"/>
        <end position="336"/>
    </location>
</feature>
<dbReference type="SFLD" id="SFLDS00003">
    <property type="entry name" value="Haloacid_Dehalogenase"/>
    <property type="match status" value="1"/>
</dbReference>
<dbReference type="PANTHER" id="PTHR46193:SF18">
    <property type="entry name" value="HEXITOL PHOSPHATASE B"/>
    <property type="match status" value="1"/>
</dbReference>
<protein>
    <recommendedName>
        <fullName evidence="10">Beta-phosphoglucomutase</fullName>
        <ecNumber evidence="9">5.4.2.6</ecNumber>
    </recommendedName>
</protein>
<evidence type="ECO:0000256" key="2">
    <source>
        <dbReference type="ARBA" id="ARBA00006171"/>
    </source>
</evidence>
<proteinExistence type="inferred from homology"/>
<feature type="region of interest" description="Disordered" evidence="11">
    <location>
        <begin position="320"/>
        <end position="343"/>
    </location>
</feature>